<feature type="domain" description="Bacterial spore germination immunoglobulin-like" evidence="2">
    <location>
        <begin position="250"/>
        <end position="328"/>
    </location>
</feature>
<comment type="caution">
    <text evidence="3">The sequence shown here is derived from an EMBL/GenBank/DDBJ whole genome shotgun (WGS) entry which is preliminary data.</text>
</comment>
<keyword evidence="1" id="KW-0472">Membrane</keyword>
<feature type="transmembrane region" description="Helical" evidence="1">
    <location>
        <begin position="12"/>
        <end position="29"/>
    </location>
</feature>
<evidence type="ECO:0000313" key="3">
    <source>
        <dbReference type="EMBL" id="PIR69334.1"/>
    </source>
</evidence>
<dbReference type="InterPro" id="IPR018911">
    <property type="entry name" value="Gmad2_Ig-like_dom"/>
</dbReference>
<evidence type="ECO:0000259" key="2">
    <source>
        <dbReference type="Pfam" id="PF10648"/>
    </source>
</evidence>
<organism evidence="3 4">
    <name type="scientific">Candidatus Niyogibacteria bacterium CG10_big_fil_rev_8_21_14_0_10_46_36</name>
    <dbReference type="NCBI Taxonomy" id="1974726"/>
    <lineage>
        <taxon>Bacteria</taxon>
        <taxon>Candidatus Niyogiibacteriota</taxon>
    </lineage>
</organism>
<name>A0A2H0TEE6_9BACT</name>
<dbReference type="Pfam" id="PF10648">
    <property type="entry name" value="Gmad2"/>
    <property type="match status" value="1"/>
</dbReference>
<proteinExistence type="predicted"/>
<sequence>MWYIAHMRKIFIVVLIVMAAALVGYYFGFDIGFERAINLFRGADDGIASTRTYTNSDVGFSFSYRSSPDGYVESHIPSDDAFGFKGGVILYKETDWNELQASDIPREGPPGIIVEVFENPGLFSAREWATENPRSNYGLSFDGTVQDIMQDSVMGVRYSFDGLYAAEAVVFVYNENIIMMTVSYFEKNDGRIDDFNAFLDTLMFGGIETFEDCVRAGFPVMESYPRQCRDDNGNMFTEFVGNELEKTDLIRIDSPRPNQGITSPLTLTGEARGVWYFEASFPIILTDWDGRIIAEHYAEAQSEWMTENFVPFEGVLEFEKPYSDMGTIPDFMKRGTLILKKDNPSGLPEHDDALEIPILFE</sequence>
<evidence type="ECO:0000313" key="4">
    <source>
        <dbReference type="Proteomes" id="UP000231503"/>
    </source>
</evidence>
<protein>
    <recommendedName>
        <fullName evidence="2">Bacterial spore germination immunoglobulin-like domain-containing protein</fullName>
    </recommendedName>
</protein>
<accession>A0A2H0TEE6</accession>
<keyword evidence="1" id="KW-1133">Transmembrane helix</keyword>
<dbReference type="EMBL" id="PFCO01000008">
    <property type="protein sequence ID" value="PIR69334.1"/>
    <property type="molecule type" value="Genomic_DNA"/>
</dbReference>
<evidence type="ECO:0000256" key="1">
    <source>
        <dbReference type="SAM" id="Phobius"/>
    </source>
</evidence>
<gene>
    <name evidence="3" type="ORF">COU47_03105</name>
</gene>
<reference evidence="4" key="1">
    <citation type="submission" date="2017-09" db="EMBL/GenBank/DDBJ databases">
        <title>Depth-based differentiation of microbial function through sediment-hosted aquifers and enrichment of novel symbionts in the deep terrestrial subsurface.</title>
        <authorList>
            <person name="Probst A.J."/>
            <person name="Ladd B."/>
            <person name="Jarett J.K."/>
            <person name="Geller-Mcgrath D.E."/>
            <person name="Sieber C.M.K."/>
            <person name="Emerson J.B."/>
            <person name="Anantharaman K."/>
            <person name="Thomas B.C."/>
            <person name="Malmstrom R."/>
            <person name="Stieglmeier M."/>
            <person name="Klingl A."/>
            <person name="Woyke T."/>
            <person name="Ryan C.M."/>
            <person name="Banfield J.F."/>
        </authorList>
    </citation>
    <scope>NUCLEOTIDE SEQUENCE [LARGE SCALE GENOMIC DNA]</scope>
</reference>
<dbReference type="Proteomes" id="UP000231503">
    <property type="component" value="Unassembled WGS sequence"/>
</dbReference>
<keyword evidence="1" id="KW-0812">Transmembrane</keyword>
<dbReference type="AlphaFoldDB" id="A0A2H0TEE6"/>